<keyword evidence="1" id="KW-0175">Coiled coil</keyword>
<reference evidence="3 4" key="2">
    <citation type="journal article" date="2011" name="J. Virol.">
        <title>Virion structure of baboon reovirus, a fusogenic orthoreovirus that lacks an adhesion fiber.</title>
        <authorList>
            <person name="Yan X."/>
            <person name="Parent K.N."/>
            <person name="Goodman R.P."/>
            <person name="Tang J."/>
            <person name="Shou J."/>
            <person name="Nibert M.L."/>
            <person name="Duncan R."/>
            <person name="Baker T.S."/>
        </authorList>
    </citation>
    <scope>NUCLEOTIDE SEQUENCE [LARGE SCALE GENOMIC DNA]</scope>
</reference>
<dbReference type="OrthoDB" id="16418at10239"/>
<organism evidence="3 4">
    <name type="scientific">Baboon orthoreovirus</name>
    <dbReference type="NCBI Taxonomy" id="75888"/>
    <lineage>
        <taxon>Viruses</taxon>
        <taxon>Riboviria</taxon>
        <taxon>Orthornavirae</taxon>
        <taxon>Duplornaviricota</taxon>
        <taxon>Resentoviricetes</taxon>
        <taxon>Reovirales</taxon>
        <taxon>Spinareoviridae</taxon>
        <taxon>Orthoreovirus</taxon>
        <taxon>Orthoreovirus papionis</taxon>
    </lineage>
</organism>
<proteinExistence type="predicted"/>
<feature type="region of interest" description="Disordered" evidence="2">
    <location>
        <begin position="569"/>
        <end position="603"/>
    </location>
</feature>
<keyword evidence="4" id="KW-1185">Reference proteome</keyword>
<evidence type="ECO:0000256" key="1">
    <source>
        <dbReference type="SAM" id="Coils"/>
    </source>
</evidence>
<evidence type="ECO:0000256" key="2">
    <source>
        <dbReference type="SAM" id="MobiDB-lite"/>
    </source>
</evidence>
<dbReference type="GeneID" id="11029904"/>
<dbReference type="EMBL" id="HQ847908">
    <property type="protein sequence ID" value="AEK86194.1"/>
    <property type="molecule type" value="Genomic_RNA"/>
</dbReference>
<feature type="compositionally biased region" description="Acidic residues" evidence="2">
    <location>
        <begin position="588"/>
        <end position="603"/>
    </location>
</feature>
<evidence type="ECO:0000313" key="3">
    <source>
        <dbReference type="EMBL" id="AEK86194.1"/>
    </source>
</evidence>
<name>G0YZM4_9REOV</name>
<protein>
    <submittedName>
        <fullName evidence="3">Major nonstructural protein</fullName>
    </submittedName>
</protein>
<sequence>MSGRVVKAPSRRLSSMSVSGNVSDGNNQFFQFSYRNTDGSVVEVGGRLLPSQAYLQFHKNLVMDLLQCIVDNSLNLSEAQLAICKIKPGLPFQEIINRLQRFVMIKFNLKMSEDTMLTIKGKLAQNDKRESQPSETASALPSPKDKEEEEMHLQIAIKNSIETLNSDERYSPQDEVIRPVPKPRTFVHKSFSPGRFDPEIYNASRCAFMTHNYEMLEADNDASTDFLSTYLQIIPRHNGDSWIKHAYIGQLIIHPHEVLDVQTTFNLEYDHSQIVLMSDKLEVARYDTHDVSDLIREHNQFVIEGNPTESKYGKLCAKHKIIFFTPMALRYIIDKNIADSVVNGQHIRVCVGFDPYYTQMTQDGVNDCAYLMDDKHTKISHGRMLRRVWNNAPINLANRWFQDNCLGKSECLSQYYQLNCKVSDSYDVICEAHQIEKHHATMDEKLDQYLENHTCVNTNGREIKLLQKMMVADDVIDRIKSRRSYKHKEITEKYIQIGREMIADTGTDFKAMYEDLEAIYSDLMKTVEEQTELIETLQARVETLEIDKNQLEHSNAVMAKKYYQISTSTRRPSSDSLEYETPRLDVDPLPDLDDHDYLEDDEI</sequence>
<reference evidence="4" key="1">
    <citation type="journal article" date="1999" name="Virology">
        <title>Extensive sequence divergence and phylogenetic relationships between the fusogenic and nonfusogenic orthoreoviruses: a species proposal.</title>
        <authorList>
            <person name="Duncan R."/>
        </authorList>
    </citation>
    <scope>NUCLEOTIDE SEQUENCE [LARGE SCALE GENOMIC DNA]</scope>
</reference>
<evidence type="ECO:0000313" key="4">
    <source>
        <dbReference type="Proteomes" id="UP000118514"/>
    </source>
</evidence>
<dbReference type="Proteomes" id="UP000118514">
    <property type="component" value="Genome"/>
</dbReference>
<gene>
    <name evidence="3" type="primary">muNS</name>
</gene>
<dbReference type="RefSeq" id="YP_004769552.1">
    <property type="nucleotide sequence ID" value="NC_015882.1"/>
</dbReference>
<feature type="region of interest" description="Disordered" evidence="2">
    <location>
        <begin position="123"/>
        <end position="149"/>
    </location>
</feature>
<accession>G0YZM4</accession>
<dbReference type="KEGG" id="vg:11029904"/>
<feature type="coiled-coil region" evidence="1">
    <location>
        <begin position="513"/>
        <end position="554"/>
    </location>
</feature>